<accession>A0A543FLU0</accession>
<organism evidence="1 2">
    <name type="scientific">Microbacterium kyungheense</name>
    <dbReference type="NCBI Taxonomy" id="1263636"/>
    <lineage>
        <taxon>Bacteria</taxon>
        <taxon>Bacillati</taxon>
        <taxon>Actinomycetota</taxon>
        <taxon>Actinomycetes</taxon>
        <taxon>Micrococcales</taxon>
        <taxon>Microbacteriaceae</taxon>
        <taxon>Microbacterium</taxon>
    </lineage>
</organism>
<evidence type="ECO:0000313" key="2">
    <source>
        <dbReference type="Proteomes" id="UP000320235"/>
    </source>
</evidence>
<protein>
    <submittedName>
        <fullName evidence="1">Uncharacterized protein</fullName>
    </submittedName>
</protein>
<name>A0A543FLU0_9MICO</name>
<keyword evidence="2" id="KW-1185">Reference proteome</keyword>
<dbReference type="AlphaFoldDB" id="A0A543FLU0"/>
<dbReference type="Proteomes" id="UP000320235">
    <property type="component" value="Unassembled WGS sequence"/>
</dbReference>
<dbReference type="EMBL" id="VFPE01000001">
    <property type="protein sequence ID" value="TQM34837.1"/>
    <property type="molecule type" value="Genomic_DNA"/>
</dbReference>
<dbReference type="RefSeq" id="WP_185842956.1">
    <property type="nucleotide sequence ID" value="NZ_BAABLH010000005.1"/>
</dbReference>
<reference evidence="1 2" key="1">
    <citation type="submission" date="2019-06" db="EMBL/GenBank/DDBJ databases">
        <title>Sequencing the genomes of 1000 actinobacteria strains.</title>
        <authorList>
            <person name="Klenk H.-P."/>
        </authorList>
    </citation>
    <scope>NUCLEOTIDE SEQUENCE [LARGE SCALE GENOMIC DNA]</scope>
    <source>
        <strain evidence="1 2">DSM 105492</strain>
    </source>
</reference>
<gene>
    <name evidence="1" type="ORF">FB391_1130</name>
</gene>
<evidence type="ECO:0000313" key="1">
    <source>
        <dbReference type="EMBL" id="TQM34837.1"/>
    </source>
</evidence>
<sequence length="352" mass="38587">MKAIQQTERKTLVFEYHREQAVTRQYAPQSLIGLLLDDLTGPGHFLEVDLDDPFFRSLDVEVSLTTAFEPIGLQSVAVGLDYSDASHPQRHRHADLVFDAARPQPQHWVVPIDETYDLGYVPRIEYHFDPLSGWEAERNEIVVEPGRIEDRTLQLDPTQHVGFIEVEIRPERLDPLEVESVTVVLEHASSTGWRARRTFEVTPAGAPQTWRVRTAHREEVGYTVQATHHLVGGGTIVLDAVDSAASAYAVAGPFADRLERRIEVAVPAGRFTSIIVDVSYDAGGYRVDRRVEIDGAAPATARAQIGVVDPTARATTARATLLGPNGEVVRGAPFAGDAEFLTVAADGTITGA</sequence>
<comment type="caution">
    <text evidence="1">The sequence shown here is derived from an EMBL/GenBank/DDBJ whole genome shotgun (WGS) entry which is preliminary data.</text>
</comment>
<proteinExistence type="predicted"/>